<organism evidence="1 2">
    <name type="scientific">Candidatus Roizmanbacteria bacterium RIFCSPLOWO2_01_FULL_40_42</name>
    <dbReference type="NCBI Taxonomy" id="1802066"/>
    <lineage>
        <taxon>Bacteria</taxon>
        <taxon>Candidatus Roizmaniibacteriota</taxon>
    </lineage>
</organism>
<accession>A0A1F7J5D1</accession>
<protein>
    <recommendedName>
        <fullName evidence="3">Glycosyl transferase family 1 domain-containing protein</fullName>
    </recommendedName>
</protein>
<name>A0A1F7J5D1_9BACT</name>
<gene>
    <name evidence="1" type="ORF">A3B50_00840</name>
</gene>
<evidence type="ECO:0008006" key="3">
    <source>
        <dbReference type="Google" id="ProtNLM"/>
    </source>
</evidence>
<comment type="caution">
    <text evidence="1">The sequence shown here is derived from an EMBL/GenBank/DDBJ whole genome shotgun (WGS) entry which is preliminary data.</text>
</comment>
<proteinExistence type="predicted"/>
<evidence type="ECO:0000313" key="2">
    <source>
        <dbReference type="Proteomes" id="UP000178558"/>
    </source>
</evidence>
<dbReference type="Proteomes" id="UP000178558">
    <property type="component" value="Unassembled WGS sequence"/>
</dbReference>
<evidence type="ECO:0000313" key="1">
    <source>
        <dbReference type="EMBL" id="OGK50811.1"/>
    </source>
</evidence>
<reference evidence="1 2" key="1">
    <citation type="journal article" date="2016" name="Nat. Commun.">
        <title>Thousands of microbial genomes shed light on interconnected biogeochemical processes in an aquifer system.</title>
        <authorList>
            <person name="Anantharaman K."/>
            <person name="Brown C.T."/>
            <person name="Hug L.A."/>
            <person name="Sharon I."/>
            <person name="Castelle C.J."/>
            <person name="Probst A.J."/>
            <person name="Thomas B.C."/>
            <person name="Singh A."/>
            <person name="Wilkins M.J."/>
            <person name="Karaoz U."/>
            <person name="Brodie E.L."/>
            <person name="Williams K.H."/>
            <person name="Hubbard S.S."/>
            <person name="Banfield J.F."/>
        </authorList>
    </citation>
    <scope>NUCLEOTIDE SEQUENCE [LARGE SCALE GENOMIC DNA]</scope>
</reference>
<sequence>MRLCFYNPHAVYNSIGITCLSRLAQIFGTNKENLRIHNLKYAFLLSFLQKNDPNTAIVVDGTGASLGVVLQEIPLLRNSYLMNKIISYIEIYAWCLINKVNPFKQTIIFDENKLNSKNDILFSFAFNSYSFRSEKLIKKSIIKSFTGKKILHASHFYKSTKAVAENIKKVGIRHMVAEADLKKSPYFNKFFGFIKQVYILPHVLRDKYINIKKFESRKNKCLALGTLVIESESDSSNKDYIDFFKTNTLHPVRKILYENKVKLADIVDCFINFHNKERLEKITKGGTYSKNSLFRMVYDLFFLSEGKEYHKMDIVKKYNEYKMFIAPEENIGLSSVNSVEGMACGCAYIGIKHPMYSDLGMIDKKHYIAYDGSLLDLQKKIKYYQIHQKELTQIATNGCEFARKNFSENKVRNDFWNYLTTLLKTS</sequence>
<dbReference type="AlphaFoldDB" id="A0A1F7J5D1"/>
<dbReference type="EMBL" id="MGAQ01000010">
    <property type="protein sequence ID" value="OGK50811.1"/>
    <property type="molecule type" value="Genomic_DNA"/>
</dbReference>